<dbReference type="PANTHER" id="PTHR46401:SF2">
    <property type="entry name" value="GLYCOSYLTRANSFERASE WBBK-RELATED"/>
    <property type="match status" value="1"/>
</dbReference>
<evidence type="ECO:0000256" key="1">
    <source>
        <dbReference type="ARBA" id="ARBA00022679"/>
    </source>
</evidence>
<evidence type="ECO:0000313" key="3">
    <source>
        <dbReference type="EMBL" id="CAB4724542.1"/>
    </source>
</evidence>
<keyword evidence="1" id="KW-0808">Transferase</keyword>
<dbReference type="InterPro" id="IPR001296">
    <property type="entry name" value="Glyco_trans_1"/>
</dbReference>
<dbReference type="EMBL" id="CAFBPQ010000004">
    <property type="protein sequence ID" value="CAB5015072.1"/>
    <property type="molecule type" value="Genomic_DNA"/>
</dbReference>
<dbReference type="PANTHER" id="PTHR46401">
    <property type="entry name" value="GLYCOSYLTRANSFERASE WBBK-RELATED"/>
    <property type="match status" value="1"/>
</dbReference>
<dbReference type="GO" id="GO:0016757">
    <property type="term" value="F:glycosyltransferase activity"/>
    <property type="evidence" value="ECO:0007669"/>
    <property type="project" value="InterPro"/>
</dbReference>
<evidence type="ECO:0000313" key="5">
    <source>
        <dbReference type="EMBL" id="CAB5015072.1"/>
    </source>
</evidence>
<dbReference type="CDD" id="cd03801">
    <property type="entry name" value="GT4_PimA-like"/>
    <property type="match status" value="1"/>
</dbReference>
<dbReference type="GO" id="GO:0009103">
    <property type="term" value="P:lipopolysaccharide biosynthetic process"/>
    <property type="evidence" value="ECO:0007669"/>
    <property type="project" value="TreeGrafter"/>
</dbReference>
<dbReference type="EMBL" id="CAFBOF010000008">
    <property type="protein sequence ID" value="CAB4973348.1"/>
    <property type="molecule type" value="Genomic_DNA"/>
</dbReference>
<evidence type="ECO:0000313" key="4">
    <source>
        <dbReference type="EMBL" id="CAB4973348.1"/>
    </source>
</evidence>
<proteinExistence type="predicted"/>
<gene>
    <name evidence="3" type="ORF">UFOPK2683_00881</name>
    <name evidence="4" type="ORF">UFOPK3897_00630</name>
    <name evidence="5" type="ORF">UFOPK4121_00278</name>
</gene>
<dbReference type="Gene3D" id="3.40.50.2000">
    <property type="entry name" value="Glycogen Phosphorylase B"/>
    <property type="match status" value="1"/>
</dbReference>
<protein>
    <submittedName>
        <fullName evidence="3">Unannotated protein</fullName>
    </submittedName>
</protein>
<evidence type="ECO:0000259" key="2">
    <source>
        <dbReference type="Pfam" id="PF00534"/>
    </source>
</evidence>
<feature type="domain" description="Glycosyl transferase family 1" evidence="2">
    <location>
        <begin position="175"/>
        <end position="301"/>
    </location>
</feature>
<name>A0A6J6RPZ2_9ZZZZ</name>
<sequence>MTSPKAVFCSFRFGSTDGVSVESRKWEWALNDLGFATRRVAGEFLDGIRPDDTWLSFLAIDPAPGSQTEPSALAAAIAGADLVVVENLCSLPLNLNASRTAADVLNRHAGRVIFHHHDLPWERSQFARLSEFPPIRKDSAHVVINEHARKEMAIRKIDSFLIRNSFDLNPEPGNREQTRKQMGFASDDVVILQPTRAIPRKEVGRAIALADSVSERWPDRNVRFWITGKTEDGFDEELARLIEHARVSITQGSVERVEDAYAAADLVVLPSSWEGFGNPIIEATVAGRAVAVAHYPVLDELTELGMKFLDIDNLEGILEELSSPSPKMVTNNLACARQYFNLEDLPNQITEMFTEIGWTQW</sequence>
<dbReference type="EMBL" id="CAEZYK010000044">
    <property type="protein sequence ID" value="CAB4724542.1"/>
    <property type="molecule type" value="Genomic_DNA"/>
</dbReference>
<dbReference type="AlphaFoldDB" id="A0A6J6RPZ2"/>
<reference evidence="3" key="1">
    <citation type="submission" date="2020-05" db="EMBL/GenBank/DDBJ databases">
        <authorList>
            <person name="Chiriac C."/>
            <person name="Salcher M."/>
            <person name="Ghai R."/>
            <person name="Kavagutti S V."/>
        </authorList>
    </citation>
    <scope>NUCLEOTIDE SEQUENCE</scope>
</reference>
<accession>A0A6J6RPZ2</accession>
<dbReference type="Pfam" id="PF00534">
    <property type="entry name" value="Glycos_transf_1"/>
    <property type="match status" value="1"/>
</dbReference>
<organism evidence="3">
    <name type="scientific">freshwater metagenome</name>
    <dbReference type="NCBI Taxonomy" id="449393"/>
    <lineage>
        <taxon>unclassified sequences</taxon>
        <taxon>metagenomes</taxon>
        <taxon>ecological metagenomes</taxon>
    </lineage>
</organism>
<dbReference type="SUPFAM" id="SSF53756">
    <property type="entry name" value="UDP-Glycosyltransferase/glycogen phosphorylase"/>
    <property type="match status" value="1"/>
</dbReference>